<dbReference type="AlphaFoldDB" id="A0A3B4AQB1"/>
<keyword evidence="2" id="KW-1185">Reference proteome</keyword>
<evidence type="ECO:0000313" key="1">
    <source>
        <dbReference type="Ensembl" id="ENSPMGP00000019323.1"/>
    </source>
</evidence>
<organism evidence="1 2">
    <name type="scientific">Periophthalmus magnuspinnatus</name>
    <dbReference type="NCBI Taxonomy" id="409849"/>
    <lineage>
        <taxon>Eukaryota</taxon>
        <taxon>Metazoa</taxon>
        <taxon>Chordata</taxon>
        <taxon>Craniata</taxon>
        <taxon>Vertebrata</taxon>
        <taxon>Euteleostomi</taxon>
        <taxon>Actinopterygii</taxon>
        <taxon>Neopterygii</taxon>
        <taxon>Teleostei</taxon>
        <taxon>Neoteleostei</taxon>
        <taxon>Acanthomorphata</taxon>
        <taxon>Gobiaria</taxon>
        <taxon>Gobiiformes</taxon>
        <taxon>Gobioidei</taxon>
        <taxon>Gobiidae</taxon>
        <taxon>Oxudercinae</taxon>
        <taxon>Periophthalmus</taxon>
    </lineage>
</organism>
<sequence>DDEVVLQCVACIQKENRKLCLAAEGLGNRLCYLEPTSEAKAAHSGGHKTLLYGHAILLRHSFSSMVRGRALYYQHNINRLSLA</sequence>
<reference evidence="1" key="2">
    <citation type="submission" date="2025-09" db="UniProtKB">
        <authorList>
            <consortium name="Ensembl"/>
        </authorList>
    </citation>
    <scope>IDENTIFICATION</scope>
</reference>
<dbReference type="STRING" id="409849.ENSPMGP00000019323"/>
<dbReference type="GO" id="GO:0014808">
    <property type="term" value="P:release of sequestered calcium ion into cytosol by sarcoplasmic reticulum"/>
    <property type="evidence" value="ECO:0007669"/>
    <property type="project" value="TreeGrafter"/>
</dbReference>
<protein>
    <recommendedName>
        <fullName evidence="3">Inositol 1,4,5-trisphosphate/ryanodine receptor domain-containing protein</fullName>
    </recommendedName>
</protein>
<dbReference type="PANTHER" id="PTHR46399:SF9">
    <property type="entry name" value="RYANODINE RECEPTOR 3"/>
    <property type="match status" value="1"/>
</dbReference>
<dbReference type="Proteomes" id="UP000261520">
    <property type="component" value="Unplaced"/>
</dbReference>
<dbReference type="GO" id="GO:0006941">
    <property type="term" value="P:striated muscle contraction"/>
    <property type="evidence" value="ECO:0007669"/>
    <property type="project" value="TreeGrafter"/>
</dbReference>
<dbReference type="Ensembl" id="ENSPMGT00000020599.1">
    <property type="protein sequence ID" value="ENSPMGP00000019323.1"/>
    <property type="gene ID" value="ENSPMGG00000015701.1"/>
</dbReference>
<evidence type="ECO:0000313" key="2">
    <source>
        <dbReference type="Proteomes" id="UP000261520"/>
    </source>
</evidence>
<dbReference type="InterPro" id="IPR015925">
    <property type="entry name" value="Ryanodine_IP3_receptor"/>
</dbReference>
<proteinExistence type="predicted"/>
<dbReference type="GO" id="GO:0034704">
    <property type="term" value="C:calcium channel complex"/>
    <property type="evidence" value="ECO:0007669"/>
    <property type="project" value="TreeGrafter"/>
</dbReference>
<evidence type="ECO:0008006" key="3">
    <source>
        <dbReference type="Google" id="ProtNLM"/>
    </source>
</evidence>
<dbReference type="GO" id="GO:0030018">
    <property type="term" value="C:Z disc"/>
    <property type="evidence" value="ECO:0007669"/>
    <property type="project" value="TreeGrafter"/>
</dbReference>
<dbReference type="GO" id="GO:0033017">
    <property type="term" value="C:sarcoplasmic reticulum membrane"/>
    <property type="evidence" value="ECO:0007669"/>
    <property type="project" value="TreeGrafter"/>
</dbReference>
<dbReference type="GO" id="GO:0005790">
    <property type="term" value="C:smooth endoplasmic reticulum"/>
    <property type="evidence" value="ECO:0007669"/>
    <property type="project" value="TreeGrafter"/>
</dbReference>
<reference evidence="1" key="1">
    <citation type="submission" date="2025-08" db="UniProtKB">
        <authorList>
            <consortium name="Ensembl"/>
        </authorList>
    </citation>
    <scope>IDENTIFICATION</scope>
</reference>
<accession>A0A3B4AQB1</accession>
<dbReference type="PANTHER" id="PTHR46399">
    <property type="entry name" value="B30.2/SPRY DOMAIN-CONTAINING PROTEIN"/>
    <property type="match status" value="1"/>
</dbReference>
<dbReference type="GO" id="GO:0042383">
    <property type="term" value="C:sarcolemma"/>
    <property type="evidence" value="ECO:0007669"/>
    <property type="project" value="TreeGrafter"/>
</dbReference>
<dbReference type="GO" id="GO:0005219">
    <property type="term" value="F:ryanodine-sensitive calcium-release channel activity"/>
    <property type="evidence" value="ECO:0007669"/>
    <property type="project" value="TreeGrafter"/>
</dbReference>
<name>A0A3B4AQB1_9GOBI</name>
<dbReference type="Gene3D" id="2.80.10.50">
    <property type="match status" value="1"/>
</dbReference>